<feature type="signal peptide" evidence="6">
    <location>
        <begin position="1"/>
        <end position="18"/>
    </location>
</feature>
<dbReference type="InterPro" id="IPR017317">
    <property type="entry name" value="Pept_S8_subtilisin_bacteroid-2"/>
</dbReference>
<dbReference type="AlphaFoldDB" id="A0A098BXF4"/>
<name>A0A098BXF4_9BACT</name>
<organism evidence="8 9">
    <name type="scientific">Fermentimonas caenicola</name>
    <dbReference type="NCBI Taxonomy" id="1562970"/>
    <lineage>
        <taxon>Bacteria</taxon>
        <taxon>Pseudomonadati</taxon>
        <taxon>Bacteroidota</taxon>
        <taxon>Bacteroidia</taxon>
        <taxon>Bacteroidales</taxon>
        <taxon>Dysgonomonadaceae</taxon>
        <taxon>Fermentimonas</taxon>
    </lineage>
</organism>
<evidence type="ECO:0000256" key="2">
    <source>
        <dbReference type="ARBA" id="ARBA00022670"/>
    </source>
</evidence>
<dbReference type="EMBL" id="LN515532">
    <property type="protein sequence ID" value="CEA14720.1"/>
    <property type="molecule type" value="Genomic_DNA"/>
</dbReference>
<dbReference type="GO" id="GO:0004252">
    <property type="term" value="F:serine-type endopeptidase activity"/>
    <property type="evidence" value="ECO:0007669"/>
    <property type="project" value="UniProtKB-UniRule"/>
</dbReference>
<feature type="active site" description="Charge relay system" evidence="5">
    <location>
        <position position="218"/>
    </location>
</feature>
<keyword evidence="2 5" id="KW-0645">Protease</keyword>
<dbReference type="PIRSF" id="PIRSF037903">
    <property type="entry name" value="Subtilisin_rel_GFO_2223"/>
    <property type="match status" value="1"/>
</dbReference>
<reference evidence="8 9" key="1">
    <citation type="submission" date="2014-08" db="EMBL/GenBank/DDBJ databases">
        <authorList>
            <person name="Wibberg D."/>
        </authorList>
    </citation>
    <scope>NUCLEOTIDE SEQUENCE [LARGE SCALE GENOMIC DNA]</scope>
    <source>
        <strain evidence="9">ING2-E5B</strain>
    </source>
</reference>
<evidence type="ECO:0000256" key="1">
    <source>
        <dbReference type="ARBA" id="ARBA00011073"/>
    </source>
</evidence>
<dbReference type="Proteomes" id="UP000032417">
    <property type="component" value="Chromosome 1"/>
</dbReference>
<comment type="similarity">
    <text evidence="1 5">Belongs to the peptidase S8 family.</text>
</comment>
<dbReference type="InterPro" id="IPR000209">
    <property type="entry name" value="Peptidase_S8/S53_dom"/>
</dbReference>
<evidence type="ECO:0000256" key="6">
    <source>
        <dbReference type="SAM" id="SignalP"/>
    </source>
</evidence>
<keyword evidence="3 5" id="KW-0378">Hydrolase</keyword>
<dbReference type="InterPro" id="IPR050131">
    <property type="entry name" value="Peptidase_S8_subtilisin-like"/>
</dbReference>
<protein>
    <submittedName>
        <fullName evidence="8">Exported serine protease, subtilase family</fullName>
    </submittedName>
</protein>
<dbReference type="InterPro" id="IPR015500">
    <property type="entry name" value="Peptidase_S8_subtilisin-rel"/>
</dbReference>
<keyword evidence="6" id="KW-0732">Signal</keyword>
<dbReference type="SUPFAM" id="SSF52743">
    <property type="entry name" value="Subtilisin-like"/>
    <property type="match status" value="1"/>
</dbReference>
<sequence length="458" mass="51073">MKYFFSILFLLTSFLSYSYNETQPVHYRFRVYLTDKGDAVYTTDNPSQFLTEKAIERKRVQKVEIDETDFPISDDYITLVEMAGGKVVSHSKWFNTLVVEVSDSLKIENIRSLSIVDSVKYVWKGTNNVYRKSLRPRLSRNLPQAESIDTVYGYTYSQFMVHNADNLHSAGYRGKGIEIGVIDAGFTNFDVIPEFETVDLLGYSNFVPEGDMFATSDHGTKVLSAMAVNQPGLMMGSAPEASYWLLRSEDVTSEFPVEEDYWIRAIEFADSIGLDIINTSLGYYEFDDLILNYTHDDLTGEVSLMSRAADLAYEKGMIIVVSAGNEGNKPWQKSTPPGDAKNVIAVGAIGTDSIIAPFSSYGELADGRIKPDLVSIGRGTITINQFGEVVRTNGTSLSSPFLAGLIASLWSINPQLHRTELIDIILRSSDRYMSPDPVYGQGITDFSKAMNEVLKTIK</sequence>
<evidence type="ECO:0000256" key="3">
    <source>
        <dbReference type="ARBA" id="ARBA00022801"/>
    </source>
</evidence>
<evidence type="ECO:0000259" key="7">
    <source>
        <dbReference type="Pfam" id="PF00082"/>
    </source>
</evidence>
<dbReference type="InterPro" id="IPR023827">
    <property type="entry name" value="Peptidase_S8_Asp-AS"/>
</dbReference>
<evidence type="ECO:0000256" key="4">
    <source>
        <dbReference type="ARBA" id="ARBA00022825"/>
    </source>
</evidence>
<dbReference type="Pfam" id="PF00082">
    <property type="entry name" value="Peptidase_S8"/>
    <property type="match status" value="1"/>
</dbReference>
<dbReference type="GO" id="GO:0006508">
    <property type="term" value="P:proteolysis"/>
    <property type="evidence" value="ECO:0007669"/>
    <property type="project" value="UniProtKB-KW"/>
</dbReference>
<dbReference type="PROSITE" id="PS51892">
    <property type="entry name" value="SUBTILASE"/>
    <property type="match status" value="1"/>
</dbReference>
<keyword evidence="4 5" id="KW-0720">Serine protease</keyword>
<dbReference type="KEGG" id="pbt:ING2E5B_0068"/>
<keyword evidence="9" id="KW-1185">Reference proteome</keyword>
<accession>A0A098BXF4</accession>
<feature type="active site" description="Charge relay system" evidence="5">
    <location>
        <position position="396"/>
    </location>
</feature>
<dbReference type="HOGENOM" id="CLU_026626_0_0_10"/>
<feature type="domain" description="Peptidase S8/S53" evidence="7">
    <location>
        <begin position="174"/>
        <end position="441"/>
    </location>
</feature>
<dbReference type="PRINTS" id="PR00723">
    <property type="entry name" value="SUBTILISIN"/>
</dbReference>
<dbReference type="PANTHER" id="PTHR43806:SF67">
    <property type="entry name" value="EGF-LIKE DOMAIN-CONTAINING PROTEIN"/>
    <property type="match status" value="1"/>
</dbReference>
<dbReference type="PROSITE" id="PS00136">
    <property type="entry name" value="SUBTILASE_ASP"/>
    <property type="match status" value="1"/>
</dbReference>
<gene>
    <name evidence="8" type="ORF">ING2E5B_0068</name>
</gene>
<evidence type="ECO:0000313" key="8">
    <source>
        <dbReference type="EMBL" id="CEA14720.1"/>
    </source>
</evidence>
<dbReference type="PANTHER" id="PTHR43806">
    <property type="entry name" value="PEPTIDASE S8"/>
    <property type="match status" value="1"/>
</dbReference>
<dbReference type="PATRIC" id="fig|1562970.3.peg.66"/>
<dbReference type="Gene3D" id="3.40.50.200">
    <property type="entry name" value="Peptidase S8/S53 domain"/>
    <property type="match status" value="1"/>
</dbReference>
<evidence type="ECO:0000313" key="9">
    <source>
        <dbReference type="Proteomes" id="UP000032417"/>
    </source>
</evidence>
<dbReference type="InterPro" id="IPR036852">
    <property type="entry name" value="Peptidase_S8/S53_dom_sf"/>
</dbReference>
<dbReference type="OrthoDB" id="9792152at2"/>
<proteinExistence type="inferred from homology"/>
<feature type="active site" description="Charge relay system" evidence="5">
    <location>
        <position position="183"/>
    </location>
</feature>
<dbReference type="STRING" id="1562970.ING2E5B_0068"/>
<evidence type="ECO:0000256" key="5">
    <source>
        <dbReference type="PROSITE-ProRule" id="PRU01240"/>
    </source>
</evidence>
<feature type="chain" id="PRO_5001932943" evidence="6">
    <location>
        <begin position="19"/>
        <end position="458"/>
    </location>
</feature>